<dbReference type="AlphaFoldDB" id="A0A4Y7STJ6"/>
<protein>
    <recommendedName>
        <fullName evidence="1">Aminoglycoside phosphotransferase domain-containing protein</fullName>
    </recommendedName>
</protein>
<dbReference type="EMBL" id="QPFP01000059">
    <property type="protein sequence ID" value="TEB25183.1"/>
    <property type="molecule type" value="Genomic_DNA"/>
</dbReference>
<evidence type="ECO:0000313" key="2">
    <source>
        <dbReference type="EMBL" id="TEB25183.1"/>
    </source>
</evidence>
<dbReference type="OrthoDB" id="2831558at2759"/>
<comment type="caution">
    <text evidence="2">The sequence shown here is derived from an EMBL/GenBank/DDBJ whole genome shotgun (WGS) entry which is preliminary data.</text>
</comment>
<dbReference type="InterPro" id="IPR051035">
    <property type="entry name" value="Mito_inheritance_9"/>
</dbReference>
<evidence type="ECO:0000259" key="1">
    <source>
        <dbReference type="Pfam" id="PF01636"/>
    </source>
</evidence>
<feature type="domain" description="Aminoglycoside phosphotransferase" evidence="1">
    <location>
        <begin position="21"/>
        <end position="261"/>
    </location>
</feature>
<keyword evidence="3" id="KW-1185">Reference proteome</keyword>
<sequence length="471" mass="53158">MLDGFQMIARIPYPVTEPKFYAIASEVATMAFLRANGLPVPKVYGYSPASDNAAKTEYIFMEFIRGTKLTDVWMQLSEADLASVVRQLVELESLIMSIPFSAGGSLYYVDDLEKVAGGKTGISMPLNGERFCIGPDVRLHMWYGRRSQLDVDRGPCTSLSVLALVAAARKEVTYLERFGQPLLPFQRERREAYEYEEQSHLDHIKNLERYLLMASSLMPDDTSLRAFCIRHPDLQPSNVMISTSPDSGQLEIVSLLDWQHAPILPRFLLAGIPDRLQNYNDPVSQSLIPPSFPPNAHEMEESELIQAVGLHHARLVHFHYAKGTKELNKLHHDALLDPASAFIRRLFYQAGAPWEAETHDLKALLIEATEKWGKLAGAGVPCPVEFEPDDVSKTKAFSERLQLADETFEAVRGMVGFETETWVPSDHYEKAKSLAELLKLNVLMRIPKGELRNKTQANWFSDDMHDEGDYM</sequence>
<dbReference type="Gene3D" id="3.90.1200.10">
    <property type="match status" value="1"/>
</dbReference>
<dbReference type="InterPro" id="IPR011009">
    <property type="entry name" value="Kinase-like_dom_sf"/>
</dbReference>
<dbReference type="InterPro" id="IPR002575">
    <property type="entry name" value="Aminoglycoside_PTrfase"/>
</dbReference>
<dbReference type="GO" id="GO:0005739">
    <property type="term" value="C:mitochondrion"/>
    <property type="evidence" value="ECO:0007669"/>
    <property type="project" value="TreeGrafter"/>
</dbReference>
<dbReference type="SUPFAM" id="SSF56112">
    <property type="entry name" value="Protein kinase-like (PK-like)"/>
    <property type="match status" value="1"/>
</dbReference>
<dbReference type="STRING" id="71717.A0A4Y7STJ6"/>
<gene>
    <name evidence="2" type="ORF">FA13DRAFT_1637759</name>
</gene>
<dbReference type="PANTHER" id="PTHR36091">
    <property type="entry name" value="ALTERED INHERITANCE OF MITOCHONDRIA PROTEIN 9, MITOCHONDRIAL"/>
    <property type="match status" value="1"/>
</dbReference>
<dbReference type="Pfam" id="PF01636">
    <property type="entry name" value="APH"/>
    <property type="match status" value="1"/>
</dbReference>
<reference evidence="2 3" key="1">
    <citation type="journal article" date="2019" name="Nat. Ecol. Evol.">
        <title>Megaphylogeny resolves global patterns of mushroom evolution.</title>
        <authorList>
            <person name="Varga T."/>
            <person name="Krizsan K."/>
            <person name="Foldi C."/>
            <person name="Dima B."/>
            <person name="Sanchez-Garcia M."/>
            <person name="Sanchez-Ramirez S."/>
            <person name="Szollosi G.J."/>
            <person name="Szarkandi J.G."/>
            <person name="Papp V."/>
            <person name="Albert L."/>
            <person name="Andreopoulos W."/>
            <person name="Angelini C."/>
            <person name="Antonin V."/>
            <person name="Barry K.W."/>
            <person name="Bougher N.L."/>
            <person name="Buchanan P."/>
            <person name="Buyck B."/>
            <person name="Bense V."/>
            <person name="Catcheside P."/>
            <person name="Chovatia M."/>
            <person name="Cooper J."/>
            <person name="Damon W."/>
            <person name="Desjardin D."/>
            <person name="Finy P."/>
            <person name="Geml J."/>
            <person name="Haridas S."/>
            <person name="Hughes K."/>
            <person name="Justo A."/>
            <person name="Karasinski D."/>
            <person name="Kautmanova I."/>
            <person name="Kiss B."/>
            <person name="Kocsube S."/>
            <person name="Kotiranta H."/>
            <person name="LaButti K.M."/>
            <person name="Lechner B.E."/>
            <person name="Liimatainen K."/>
            <person name="Lipzen A."/>
            <person name="Lukacs Z."/>
            <person name="Mihaltcheva S."/>
            <person name="Morgado L.N."/>
            <person name="Niskanen T."/>
            <person name="Noordeloos M.E."/>
            <person name="Ohm R.A."/>
            <person name="Ortiz-Santana B."/>
            <person name="Ovrebo C."/>
            <person name="Racz N."/>
            <person name="Riley R."/>
            <person name="Savchenko A."/>
            <person name="Shiryaev A."/>
            <person name="Soop K."/>
            <person name="Spirin V."/>
            <person name="Szebenyi C."/>
            <person name="Tomsovsky M."/>
            <person name="Tulloss R.E."/>
            <person name="Uehling J."/>
            <person name="Grigoriev I.V."/>
            <person name="Vagvolgyi C."/>
            <person name="Papp T."/>
            <person name="Martin F.M."/>
            <person name="Miettinen O."/>
            <person name="Hibbett D.S."/>
            <person name="Nagy L.G."/>
        </authorList>
    </citation>
    <scope>NUCLEOTIDE SEQUENCE [LARGE SCALE GENOMIC DNA]</scope>
    <source>
        <strain evidence="2 3">FP101781</strain>
    </source>
</reference>
<accession>A0A4Y7STJ6</accession>
<organism evidence="2 3">
    <name type="scientific">Coprinellus micaceus</name>
    <name type="common">Glistening ink-cap mushroom</name>
    <name type="synonym">Coprinus micaceus</name>
    <dbReference type="NCBI Taxonomy" id="71717"/>
    <lineage>
        <taxon>Eukaryota</taxon>
        <taxon>Fungi</taxon>
        <taxon>Dikarya</taxon>
        <taxon>Basidiomycota</taxon>
        <taxon>Agaricomycotina</taxon>
        <taxon>Agaricomycetes</taxon>
        <taxon>Agaricomycetidae</taxon>
        <taxon>Agaricales</taxon>
        <taxon>Agaricineae</taxon>
        <taxon>Psathyrellaceae</taxon>
        <taxon>Coprinellus</taxon>
    </lineage>
</organism>
<proteinExistence type="predicted"/>
<dbReference type="PANTHER" id="PTHR36091:SF2">
    <property type="entry name" value="AMINOGLYCOSIDE PHOSPHOTRANSFERASE DOMAIN-CONTAINING PROTEIN"/>
    <property type="match status" value="1"/>
</dbReference>
<dbReference type="Proteomes" id="UP000298030">
    <property type="component" value="Unassembled WGS sequence"/>
</dbReference>
<evidence type="ECO:0000313" key="3">
    <source>
        <dbReference type="Proteomes" id="UP000298030"/>
    </source>
</evidence>
<name>A0A4Y7STJ6_COPMI</name>